<evidence type="ECO:0000313" key="8">
    <source>
        <dbReference type="Proteomes" id="UP000006727"/>
    </source>
</evidence>
<evidence type="ECO:0000256" key="3">
    <source>
        <dbReference type="ARBA" id="ARBA00022473"/>
    </source>
</evidence>
<dbReference type="GO" id="GO:0006355">
    <property type="term" value="P:regulation of DNA-templated transcription"/>
    <property type="evidence" value="ECO:0000318"/>
    <property type="project" value="GO_Central"/>
</dbReference>
<keyword evidence="4" id="KW-0539">Nucleus</keyword>
<sequence length="121" mass="13568">MRSQATGVFGVANVTKMLHDLPPPHREDCVNSLAYEADARVQDPVYGCVGAISILQQQDFTNLLNPLLWPPTTLNLPTLIALLHQLIRNIKKHQPINNHNPLLHHVRTQGLHVHSTSYGFQ</sequence>
<dbReference type="AlphaFoldDB" id="A0A2K1L087"/>
<reference evidence="7" key="3">
    <citation type="submission" date="2020-12" db="UniProtKB">
        <authorList>
            <consortium name="EnsemblPlants"/>
        </authorList>
    </citation>
    <scope>IDENTIFICATION</scope>
</reference>
<evidence type="ECO:0000313" key="7">
    <source>
        <dbReference type="EnsemblPlants" id="Pp3c2_4771V3.1"/>
    </source>
</evidence>
<comment type="subcellular location">
    <subcellularLocation>
        <location evidence="1">Nucleus</location>
    </subcellularLocation>
</comment>
<keyword evidence="8" id="KW-1185">Reference proteome</keyword>
<evidence type="ECO:0000256" key="4">
    <source>
        <dbReference type="ARBA" id="ARBA00023242"/>
    </source>
</evidence>
<dbReference type="PROSITE" id="PS50891">
    <property type="entry name" value="LOB"/>
    <property type="match status" value="1"/>
</dbReference>
<dbReference type="InParanoid" id="A0A2K1L087"/>
<reference evidence="6 8" key="2">
    <citation type="journal article" date="2018" name="Plant J.">
        <title>The Physcomitrella patens chromosome-scale assembly reveals moss genome structure and evolution.</title>
        <authorList>
            <person name="Lang D."/>
            <person name="Ullrich K.K."/>
            <person name="Murat F."/>
            <person name="Fuchs J."/>
            <person name="Jenkins J."/>
            <person name="Haas F.B."/>
            <person name="Piednoel M."/>
            <person name="Gundlach H."/>
            <person name="Van Bel M."/>
            <person name="Meyberg R."/>
            <person name="Vives C."/>
            <person name="Morata J."/>
            <person name="Symeonidi A."/>
            <person name="Hiss M."/>
            <person name="Muchero W."/>
            <person name="Kamisugi Y."/>
            <person name="Saleh O."/>
            <person name="Blanc G."/>
            <person name="Decker E.L."/>
            <person name="van Gessel N."/>
            <person name="Grimwood J."/>
            <person name="Hayes R.D."/>
            <person name="Graham S.W."/>
            <person name="Gunter L.E."/>
            <person name="McDaniel S.F."/>
            <person name="Hoernstein S.N.W."/>
            <person name="Larsson A."/>
            <person name="Li F.W."/>
            <person name="Perroud P.F."/>
            <person name="Phillips J."/>
            <person name="Ranjan P."/>
            <person name="Rokshar D.S."/>
            <person name="Rothfels C.J."/>
            <person name="Schneider L."/>
            <person name="Shu S."/>
            <person name="Stevenson D.W."/>
            <person name="Thummler F."/>
            <person name="Tillich M."/>
            <person name="Villarreal Aguilar J.C."/>
            <person name="Widiez T."/>
            <person name="Wong G.K."/>
            <person name="Wymore A."/>
            <person name="Zhang Y."/>
            <person name="Zimmer A.D."/>
            <person name="Quatrano R.S."/>
            <person name="Mayer K.F.X."/>
            <person name="Goodstein D."/>
            <person name="Casacuberta J.M."/>
            <person name="Vandepoele K."/>
            <person name="Reski R."/>
            <person name="Cuming A.C."/>
            <person name="Tuskan G.A."/>
            <person name="Maumus F."/>
            <person name="Salse J."/>
            <person name="Schmutz J."/>
            <person name="Rensing S.A."/>
        </authorList>
    </citation>
    <scope>NUCLEOTIDE SEQUENCE [LARGE SCALE GENOMIC DNA]</scope>
    <source>
        <strain evidence="7 8">cv. Gransden 2004</strain>
    </source>
</reference>
<accession>A0A2K1L087</accession>
<dbReference type="EnsemblPlants" id="Pp3c2_4771V3.1">
    <property type="protein sequence ID" value="Pp3c2_4771V3.1"/>
    <property type="gene ID" value="Pp3c2_4771"/>
</dbReference>
<organism evidence="6">
    <name type="scientific">Physcomitrium patens</name>
    <name type="common">Spreading-leaved earth moss</name>
    <name type="synonym">Physcomitrella patens</name>
    <dbReference type="NCBI Taxonomy" id="3218"/>
    <lineage>
        <taxon>Eukaryota</taxon>
        <taxon>Viridiplantae</taxon>
        <taxon>Streptophyta</taxon>
        <taxon>Embryophyta</taxon>
        <taxon>Bryophyta</taxon>
        <taxon>Bryophytina</taxon>
        <taxon>Bryopsida</taxon>
        <taxon>Funariidae</taxon>
        <taxon>Funariales</taxon>
        <taxon>Funariaceae</taxon>
        <taxon>Physcomitrium</taxon>
    </lineage>
</organism>
<evidence type="ECO:0000256" key="1">
    <source>
        <dbReference type="ARBA" id="ARBA00004123"/>
    </source>
</evidence>
<feature type="domain" description="LOB" evidence="5">
    <location>
        <begin position="1"/>
        <end position="74"/>
    </location>
</feature>
<dbReference type="PANTHER" id="PTHR31301">
    <property type="entry name" value="LOB DOMAIN-CONTAINING PROTEIN 4-RELATED"/>
    <property type="match status" value="1"/>
</dbReference>
<proteinExistence type="inferred from homology"/>
<dbReference type="GO" id="GO:0005634">
    <property type="term" value="C:nucleus"/>
    <property type="evidence" value="ECO:0000318"/>
    <property type="project" value="GO_Central"/>
</dbReference>
<dbReference type="Pfam" id="PF03195">
    <property type="entry name" value="LOB"/>
    <property type="match status" value="1"/>
</dbReference>
<evidence type="ECO:0000313" key="6">
    <source>
        <dbReference type="EMBL" id="PNR59434.1"/>
    </source>
</evidence>
<evidence type="ECO:0000259" key="5">
    <source>
        <dbReference type="PROSITE" id="PS50891"/>
    </source>
</evidence>
<keyword evidence="3" id="KW-0217">Developmental protein</keyword>
<comment type="similarity">
    <text evidence="2">Belongs to the LOB domain-containing protein family.</text>
</comment>
<dbReference type="EMBL" id="ABEU02000002">
    <property type="protein sequence ID" value="PNR59434.1"/>
    <property type="molecule type" value="Genomic_DNA"/>
</dbReference>
<name>A0A2K1L087_PHYPA</name>
<dbReference type="Gramene" id="Pp3c2_4771V3.1">
    <property type="protein sequence ID" value="Pp3c2_4771V3.1"/>
    <property type="gene ID" value="Pp3c2_4771"/>
</dbReference>
<gene>
    <name evidence="6" type="ORF">PHYPA_002225</name>
</gene>
<protein>
    <recommendedName>
        <fullName evidence="5">LOB domain-containing protein</fullName>
    </recommendedName>
</protein>
<evidence type="ECO:0000256" key="2">
    <source>
        <dbReference type="ARBA" id="ARBA00005474"/>
    </source>
</evidence>
<dbReference type="Proteomes" id="UP000006727">
    <property type="component" value="Chromosome 2"/>
</dbReference>
<dbReference type="GO" id="GO:0001216">
    <property type="term" value="F:DNA-binding transcription activator activity"/>
    <property type="evidence" value="ECO:0000318"/>
    <property type="project" value="GO_Central"/>
</dbReference>
<dbReference type="PANTHER" id="PTHR31301:SF83">
    <property type="entry name" value="PROTEIN ASYMMETRIC LEAVES 2"/>
    <property type="match status" value="1"/>
</dbReference>
<reference evidence="6 8" key="1">
    <citation type="journal article" date="2008" name="Science">
        <title>The Physcomitrella genome reveals evolutionary insights into the conquest of land by plants.</title>
        <authorList>
            <person name="Rensing S."/>
            <person name="Lang D."/>
            <person name="Zimmer A."/>
            <person name="Terry A."/>
            <person name="Salamov A."/>
            <person name="Shapiro H."/>
            <person name="Nishiyama T."/>
            <person name="Perroud P.-F."/>
            <person name="Lindquist E."/>
            <person name="Kamisugi Y."/>
            <person name="Tanahashi T."/>
            <person name="Sakakibara K."/>
            <person name="Fujita T."/>
            <person name="Oishi K."/>
            <person name="Shin-I T."/>
            <person name="Kuroki Y."/>
            <person name="Toyoda A."/>
            <person name="Suzuki Y."/>
            <person name="Hashimoto A."/>
            <person name="Yamaguchi K."/>
            <person name="Sugano A."/>
            <person name="Kohara Y."/>
            <person name="Fujiyama A."/>
            <person name="Anterola A."/>
            <person name="Aoki S."/>
            <person name="Ashton N."/>
            <person name="Barbazuk W.B."/>
            <person name="Barker E."/>
            <person name="Bennetzen J."/>
            <person name="Bezanilla M."/>
            <person name="Blankenship R."/>
            <person name="Cho S.H."/>
            <person name="Dutcher S."/>
            <person name="Estelle M."/>
            <person name="Fawcett J.A."/>
            <person name="Gundlach H."/>
            <person name="Hanada K."/>
            <person name="Heyl A."/>
            <person name="Hicks K.A."/>
            <person name="Hugh J."/>
            <person name="Lohr M."/>
            <person name="Mayer K."/>
            <person name="Melkozernov A."/>
            <person name="Murata T."/>
            <person name="Nelson D."/>
            <person name="Pils B."/>
            <person name="Prigge M."/>
            <person name="Reiss B."/>
            <person name="Renner T."/>
            <person name="Rombauts S."/>
            <person name="Rushton P."/>
            <person name="Sanderfoot A."/>
            <person name="Schween G."/>
            <person name="Shiu S.-H."/>
            <person name="Stueber K."/>
            <person name="Theodoulou F.L."/>
            <person name="Tu H."/>
            <person name="Van de Peer Y."/>
            <person name="Verrier P.J."/>
            <person name="Waters E."/>
            <person name="Wood A."/>
            <person name="Yang L."/>
            <person name="Cove D."/>
            <person name="Cuming A."/>
            <person name="Hasebe M."/>
            <person name="Lucas S."/>
            <person name="Mishler D.B."/>
            <person name="Reski R."/>
            <person name="Grigoriev I."/>
            <person name="Quatrano R.S."/>
            <person name="Boore J.L."/>
        </authorList>
    </citation>
    <scope>NUCLEOTIDE SEQUENCE [LARGE SCALE GENOMIC DNA]</scope>
    <source>
        <strain evidence="7 8">cv. Gransden 2004</strain>
    </source>
</reference>
<dbReference type="InterPro" id="IPR004883">
    <property type="entry name" value="LOB"/>
</dbReference>